<organism evidence="5 6">
    <name type="scientific">Desulfobacter postgatei</name>
    <dbReference type="NCBI Taxonomy" id="2293"/>
    <lineage>
        <taxon>Bacteria</taxon>
        <taxon>Pseudomonadati</taxon>
        <taxon>Thermodesulfobacteriota</taxon>
        <taxon>Desulfobacteria</taxon>
        <taxon>Desulfobacterales</taxon>
        <taxon>Desulfobacteraceae</taxon>
        <taxon>Desulfobacter</taxon>
    </lineage>
</organism>
<dbReference type="PROSITE" id="PS51747">
    <property type="entry name" value="CYT_DCMP_DEAMINASES_2"/>
    <property type="match status" value="1"/>
</dbReference>
<dbReference type="PANTHER" id="PTHR11079:SF149">
    <property type="entry name" value="TRNA-SPECIFIC ADENOSINE DEAMINASE 2"/>
    <property type="match status" value="1"/>
</dbReference>
<evidence type="ECO:0000259" key="4">
    <source>
        <dbReference type="PROSITE" id="PS51747"/>
    </source>
</evidence>
<sequence>MDYSFFMEQALEQARKAFDQGQFPVGCVIVQDNQVIASGARAGTSGKRSFFSEIDHAEIRALKALESSDVRFIPEQAVLFCTMEPCLMCFAAILLAGIQTLVFAYEDVMGGGTCLNKQHLTPLYKDAQITIVPHVLRKKSLDLFHNFFNKETNLYWKDSLLESYTLDQWRKSQGETGYSGHINKS</sequence>
<dbReference type="InterPro" id="IPR016192">
    <property type="entry name" value="APOBEC/CMP_deaminase_Zn-bd"/>
</dbReference>
<evidence type="ECO:0000256" key="3">
    <source>
        <dbReference type="ARBA" id="ARBA00022833"/>
    </source>
</evidence>
<keyword evidence="3" id="KW-0862">Zinc</keyword>
<name>A0A2G6MT74_9BACT</name>
<dbReference type="InterPro" id="IPR016193">
    <property type="entry name" value="Cytidine_deaminase-like"/>
</dbReference>
<dbReference type="Gene3D" id="3.40.140.10">
    <property type="entry name" value="Cytidine Deaminase, domain 2"/>
    <property type="match status" value="1"/>
</dbReference>
<dbReference type="GO" id="GO:0008270">
    <property type="term" value="F:zinc ion binding"/>
    <property type="evidence" value="ECO:0007669"/>
    <property type="project" value="InterPro"/>
</dbReference>
<dbReference type="PANTHER" id="PTHR11079">
    <property type="entry name" value="CYTOSINE DEAMINASE FAMILY MEMBER"/>
    <property type="match status" value="1"/>
</dbReference>
<gene>
    <name evidence="5" type="ORF">CSA25_01405</name>
</gene>
<dbReference type="GO" id="GO:0052717">
    <property type="term" value="F:tRNA-specific adenosine-34 deaminase activity"/>
    <property type="evidence" value="ECO:0007669"/>
    <property type="project" value="TreeGrafter"/>
</dbReference>
<dbReference type="CDD" id="cd01285">
    <property type="entry name" value="nucleoside_deaminase"/>
    <property type="match status" value="1"/>
</dbReference>
<keyword evidence="2" id="KW-0378">Hydrolase</keyword>
<dbReference type="InterPro" id="IPR002125">
    <property type="entry name" value="CMP_dCMP_dom"/>
</dbReference>
<comment type="caution">
    <text evidence="5">The sequence shown here is derived from an EMBL/GenBank/DDBJ whole genome shotgun (WGS) entry which is preliminary data.</text>
</comment>
<dbReference type="EMBL" id="PDTI01000013">
    <property type="protein sequence ID" value="PIE63215.1"/>
    <property type="molecule type" value="Genomic_DNA"/>
</dbReference>
<protein>
    <submittedName>
        <fullName evidence="5">tRNA-specific adenosine deaminase</fullName>
    </submittedName>
</protein>
<keyword evidence="1" id="KW-0479">Metal-binding</keyword>
<dbReference type="GO" id="GO:0002100">
    <property type="term" value="P:tRNA wobble adenosine to inosine editing"/>
    <property type="evidence" value="ECO:0007669"/>
    <property type="project" value="TreeGrafter"/>
</dbReference>
<feature type="domain" description="CMP/dCMP-type deaminase" evidence="4">
    <location>
        <begin position="1"/>
        <end position="131"/>
    </location>
</feature>
<dbReference type="SUPFAM" id="SSF53927">
    <property type="entry name" value="Cytidine deaminase-like"/>
    <property type="match status" value="1"/>
</dbReference>
<evidence type="ECO:0000256" key="1">
    <source>
        <dbReference type="ARBA" id="ARBA00022723"/>
    </source>
</evidence>
<evidence type="ECO:0000313" key="6">
    <source>
        <dbReference type="Proteomes" id="UP000231203"/>
    </source>
</evidence>
<accession>A0A2G6MT74</accession>
<dbReference type="PROSITE" id="PS00903">
    <property type="entry name" value="CYT_DCMP_DEAMINASES_1"/>
    <property type="match status" value="1"/>
</dbReference>
<dbReference type="AlphaFoldDB" id="A0A2G6MT74"/>
<evidence type="ECO:0000256" key="2">
    <source>
        <dbReference type="ARBA" id="ARBA00022801"/>
    </source>
</evidence>
<dbReference type="Pfam" id="PF00383">
    <property type="entry name" value="dCMP_cyt_deam_1"/>
    <property type="match status" value="1"/>
</dbReference>
<evidence type="ECO:0000313" key="5">
    <source>
        <dbReference type="EMBL" id="PIE63215.1"/>
    </source>
</evidence>
<reference evidence="5 6" key="1">
    <citation type="submission" date="2017-10" db="EMBL/GenBank/DDBJ databases">
        <title>Novel microbial diversity and functional potential in the marine mammal oral microbiome.</title>
        <authorList>
            <person name="Dudek N.K."/>
            <person name="Sun C.L."/>
            <person name="Burstein D."/>
            <person name="Kantor R.S."/>
            <person name="Aliaga Goltsman D.S."/>
            <person name="Bik E.M."/>
            <person name="Thomas B.C."/>
            <person name="Banfield J.F."/>
            <person name="Relman D.A."/>
        </authorList>
    </citation>
    <scope>NUCLEOTIDE SEQUENCE [LARGE SCALE GENOMIC DNA]</scope>
    <source>
        <strain evidence="5">DOLJORAL78_47_202</strain>
    </source>
</reference>
<dbReference type="Proteomes" id="UP000231203">
    <property type="component" value="Unassembled WGS sequence"/>
</dbReference>
<proteinExistence type="predicted"/>